<dbReference type="EMBL" id="JAHWGI010001086">
    <property type="protein sequence ID" value="KAK3922281.1"/>
    <property type="molecule type" value="Genomic_DNA"/>
</dbReference>
<feature type="region of interest" description="Disordered" evidence="1">
    <location>
        <begin position="529"/>
        <end position="724"/>
    </location>
</feature>
<dbReference type="InterPro" id="IPR031866">
    <property type="entry name" value="DUF4758"/>
</dbReference>
<evidence type="ECO:0000313" key="3">
    <source>
        <dbReference type="EMBL" id="KAK3922281.1"/>
    </source>
</evidence>
<reference evidence="3" key="1">
    <citation type="submission" date="2021-07" db="EMBL/GenBank/DDBJ databases">
        <authorList>
            <person name="Catto M.A."/>
            <person name="Jacobson A."/>
            <person name="Kennedy G."/>
            <person name="Labadie P."/>
            <person name="Hunt B.G."/>
            <person name="Srinivasan R."/>
        </authorList>
    </citation>
    <scope>NUCLEOTIDE SEQUENCE</scope>
    <source>
        <strain evidence="3">PL_HMW_Pooled</strain>
        <tissue evidence="3">Head</tissue>
    </source>
</reference>
<feature type="compositionally biased region" description="Acidic residues" evidence="1">
    <location>
        <begin position="475"/>
        <end position="484"/>
    </location>
</feature>
<feature type="region of interest" description="Disordered" evidence="1">
    <location>
        <begin position="431"/>
        <end position="500"/>
    </location>
</feature>
<feature type="region of interest" description="Disordered" evidence="1">
    <location>
        <begin position="1"/>
        <end position="22"/>
    </location>
</feature>
<feature type="compositionally biased region" description="Low complexity" evidence="1">
    <location>
        <begin position="667"/>
        <end position="679"/>
    </location>
</feature>
<dbReference type="Proteomes" id="UP001219518">
    <property type="component" value="Unassembled WGS sequence"/>
</dbReference>
<evidence type="ECO:0000313" key="4">
    <source>
        <dbReference type="Proteomes" id="UP001219518"/>
    </source>
</evidence>
<feature type="compositionally biased region" description="Low complexity" evidence="1">
    <location>
        <begin position="458"/>
        <end position="468"/>
    </location>
</feature>
<feature type="compositionally biased region" description="Low complexity" evidence="1">
    <location>
        <begin position="544"/>
        <end position="571"/>
    </location>
</feature>
<protein>
    <submittedName>
        <fullName evidence="3">Spore germination protein GerLB</fullName>
    </submittedName>
</protein>
<feature type="compositionally biased region" description="Low complexity" evidence="1">
    <location>
        <begin position="708"/>
        <end position="720"/>
    </location>
</feature>
<name>A0AAE1LJ98_9NEOP</name>
<feature type="compositionally biased region" description="Polar residues" evidence="1">
    <location>
        <begin position="966"/>
        <end position="975"/>
    </location>
</feature>
<dbReference type="Pfam" id="PF15950">
    <property type="entry name" value="DUF4758"/>
    <property type="match status" value="1"/>
</dbReference>
<evidence type="ECO:0000256" key="1">
    <source>
        <dbReference type="SAM" id="MobiDB-lite"/>
    </source>
</evidence>
<keyword evidence="4" id="KW-1185">Reference proteome</keyword>
<accession>A0AAE1LJ98</accession>
<comment type="caution">
    <text evidence="3">The sequence shown here is derived from an EMBL/GenBank/DDBJ whole genome shotgun (WGS) entry which is preliminary data.</text>
</comment>
<reference evidence="3" key="2">
    <citation type="journal article" date="2023" name="BMC Genomics">
        <title>Pest status, molecular evolution, and epigenetic factors derived from the genome assembly of Frankliniella fusca, a thysanopteran phytovirus vector.</title>
        <authorList>
            <person name="Catto M.A."/>
            <person name="Labadie P.E."/>
            <person name="Jacobson A.L."/>
            <person name="Kennedy G.G."/>
            <person name="Srinivasan R."/>
            <person name="Hunt B.G."/>
        </authorList>
    </citation>
    <scope>NUCLEOTIDE SEQUENCE</scope>
    <source>
        <strain evidence="3">PL_HMW_Pooled</strain>
    </source>
</reference>
<proteinExistence type="predicted"/>
<feature type="region of interest" description="Disordered" evidence="1">
    <location>
        <begin position="301"/>
        <end position="329"/>
    </location>
</feature>
<sequence>MECRVESLSPSIAPEPGGGGGAGAAVGLRWAPSSALGFSGGPVYVGPQGASSAVLAAPQQADAGLRTTQTVYGFLDFTTTIGNTVMVFSPQSAPAPTTQGPPAATPAAVIETRPPAAAAAPAPAAIQPSKPTATKQPAVLSSVVEVRGGDSPVFKAEGPVLSSKVEVREGGVSLAAAPVSPSVKVVLSSIVEVKEAPKILSSIVEVKEAVSVAAPKVLSSVVQVVGGDSHTLPPPKVSVLTSSHDEPAISGNNLVIGPEYDFLSRQPSEVVDETYKVIDLRPSAKHKAPAARSRVSVVVSSHVAEAPTGPSGPAPAAPSGPHKPHPTGLVTKLGGTVVKEGITTVHETSVIGTFISGKYAQVLESTSHVIPPKQKAAAGAGPGIKPTAAQARILKTAAPTAKQLRHNLDPTPAASAHEETAVLPLEALFSQPASSSHNQVRPARRSGGPSAKNEFKARLGQGRAGRLGSSREVEAADEEQQDIQEQEHDDQQGPSYKNKQRQRGFRFPKMFELFPFPLGSSPLLSSPMLGSCCSPSPRPGGAGRPRPSGPGSSEQQDSQQQQQQTGRRYQQTARKNSFRNAASTGSNSIQQEPAHTRRGYKPRLHTSAVDQGSSPSTSLYKFKLSRPNGRWQYKTTPKPRINIRRQDGDSVTPAPAPQGLPQHEIGTSFSTSVSSSSSSPNAVNPEQGDIEQAASSDPDAPDQDAAGEDAVAPQPAQPAQETIKVSISTPADFRDTYYEIATIRSPYTFQVGQNKNTRFITVTSTFERTLEPSTTVEAVQPTLSPSEPLTENILASTTATAYDKRLALEAASLATLPPIALAPDQATPPLQTETETFSTTQVLLKTHILPVVRGPQNTTLYTLVQTYSVTRLVTAIKTLPPMEVYQFVPSKTLTDLNTRLDEAGSELHLELDFGDDGNGEDNDDDENPAAVMARIAPELDLANVGQEFDPSDVDRQRPKKAHHNGSPANAVQGQGPTEAPGTTPPPPTTPNPALSPEQLQQLALLRFLNPQAAAALGPQVITTSKPVLKVETLYESHVIPVFNGLVTSLSTLSRPVSTVTRTEYELATSTALPPPGLPPQGLPPPGFPGLPLLPQPNQFQVTSSPLVTQTMVTQTDSKVLKLTFGAKTAYTTLFSTRVVPTLLTTYLTANVPVQPTAAPFPGYFPAPFPSYPYVG</sequence>
<gene>
    <name evidence="3" type="ORF">KUF71_011750</name>
</gene>
<feature type="domain" description="DUF4758" evidence="2">
    <location>
        <begin position="323"/>
        <end position="367"/>
    </location>
</feature>
<feature type="region of interest" description="Disordered" evidence="1">
    <location>
        <begin position="948"/>
        <end position="995"/>
    </location>
</feature>
<dbReference type="AlphaFoldDB" id="A0AAE1LJ98"/>
<evidence type="ECO:0000259" key="2">
    <source>
        <dbReference type="Pfam" id="PF15950"/>
    </source>
</evidence>
<feature type="compositionally biased region" description="Polar residues" evidence="1">
    <location>
        <begin position="572"/>
        <end position="593"/>
    </location>
</feature>
<dbReference type="PANTHER" id="PTHR39072:SF3">
    <property type="entry name" value="RE48511P"/>
    <property type="match status" value="1"/>
</dbReference>
<organism evidence="3 4">
    <name type="scientific">Frankliniella fusca</name>
    <dbReference type="NCBI Taxonomy" id="407009"/>
    <lineage>
        <taxon>Eukaryota</taxon>
        <taxon>Metazoa</taxon>
        <taxon>Ecdysozoa</taxon>
        <taxon>Arthropoda</taxon>
        <taxon>Hexapoda</taxon>
        <taxon>Insecta</taxon>
        <taxon>Pterygota</taxon>
        <taxon>Neoptera</taxon>
        <taxon>Paraneoptera</taxon>
        <taxon>Thysanoptera</taxon>
        <taxon>Terebrantia</taxon>
        <taxon>Thripoidea</taxon>
        <taxon>Thripidae</taxon>
        <taxon>Frankliniella</taxon>
    </lineage>
</organism>
<feature type="compositionally biased region" description="Polar residues" evidence="1">
    <location>
        <begin position="608"/>
        <end position="619"/>
    </location>
</feature>
<dbReference type="PANTHER" id="PTHR39072">
    <property type="entry name" value="RE48511P"/>
    <property type="match status" value="1"/>
</dbReference>